<proteinExistence type="predicted"/>
<name>A0ABR1KYJ2_9PEZI</name>
<dbReference type="EMBL" id="JBBPHU010000001">
    <property type="protein sequence ID" value="KAK7523926.1"/>
    <property type="molecule type" value="Genomic_DNA"/>
</dbReference>
<dbReference type="Proteomes" id="UP001363622">
    <property type="component" value="Unassembled WGS sequence"/>
</dbReference>
<protein>
    <submittedName>
        <fullName evidence="1">Uncharacterized protein</fullName>
    </submittedName>
</protein>
<keyword evidence="2" id="KW-1185">Reference proteome</keyword>
<evidence type="ECO:0000313" key="2">
    <source>
        <dbReference type="Proteomes" id="UP001363622"/>
    </source>
</evidence>
<reference evidence="1 2" key="1">
    <citation type="submission" date="2024-04" db="EMBL/GenBank/DDBJ databases">
        <title>Phyllosticta paracitricarpa is synonymous to the EU quarantine fungus P. citricarpa based on phylogenomic analyses.</title>
        <authorList>
            <consortium name="Lawrence Berkeley National Laboratory"/>
            <person name="Van Ingen-Buijs V.A."/>
            <person name="Van Westerhoven A.C."/>
            <person name="Haridas S."/>
            <person name="Skiadas P."/>
            <person name="Martin F."/>
            <person name="Groenewald J.Z."/>
            <person name="Crous P.W."/>
            <person name="Seidl M.F."/>
        </authorList>
    </citation>
    <scope>NUCLEOTIDE SEQUENCE [LARGE SCALE GENOMIC DNA]</scope>
    <source>
        <strain evidence="1 2">CBS 123371</strain>
    </source>
</reference>
<gene>
    <name evidence="1" type="ORF">IWZ03DRAFT_365913</name>
</gene>
<sequence>MHSRNAAARPSALGHWTAFLRHLQRTVWEGGLEDLMTLTCMTAFFALRETAPYDGIVPATASELAFAVPQRKRAQRGLSASHSYSCGAPEGKAAIVRIGHFSLRMGRPVQWRNCLWVNHSEHAPRWRKACWTGRFELCPVAARAPRMLVFPVSEAIGTICCRSLWGCWAQRPDSITRRV</sequence>
<evidence type="ECO:0000313" key="1">
    <source>
        <dbReference type="EMBL" id="KAK7523926.1"/>
    </source>
</evidence>
<comment type="caution">
    <text evidence="1">The sequence shown here is derived from an EMBL/GenBank/DDBJ whole genome shotgun (WGS) entry which is preliminary data.</text>
</comment>
<accession>A0ABR1KYJ2</accession>
<organism evidence="1 2">
    <name type="scientific">Phyllosticta citriasiana</name>
    <dbReference type="NCBI Taxonomy" id="595635"/>
    <lineage>
        <taxon>Eukaryota</taxon>
        <taxon>Fungi</taxon>
        <taxon>Dikarya</taxon>
        <taxon>Ascomycota</taxon>
        <taxon>Pezizomycotina</taxon>
        <taxon>Dothideomycetes</taxon>
        <taxon>Dothideomycetes incertae sedis</taxon>
        <taxon>Botryosphaeriales</taxon>
        <taxon>Phyllostictaceae</taxon>
        <taxon>Phyllosticta</taxon>
    </lineage>
</organism>